<gene>
    <name evidence="2" type="ORF">STAS_04824</name>
</gene>
<keyword evidence="3" id="KW-1185">Reference proteome</keyword>
<name>A0A5A7P936_STRAF</name>
<organism evidence="2 3">
    <name type="scientific">Striga asiatica</name>
    <name type="common">Asiatic witchweed</name>
    <name type="synonym">Buchnera asiatica</name>
    <dbReference type="NCBI Taxonomy" id="4170"/>
    <lineage>
        <taxon>Eukaryota</taxon>
        <taxon>Viridiplantae</taxon>
        <taxon>Streptophyta</taxon>
        <taxon>Embryophyta</taxon>
        <taxon>Tracheophyta</taxon>
        <taxon>Spermatophyta</taxon>
        <taxon>Magnoliopsida</taxon>
        <taxon>eudicotyledons</taxon>
        <taxon>Gunneridae</taxon>
        <taxon>Pentapetalae</taxon>
        <taxon>asterids</taxon>
        <taxon>lamiids</taxon>
        <taxon>Lamiales</taxon>
        <taxon>Orobanchaceae</taxon>
        <taxon>Buchnereae</taxon>
        <taxon>Striga</taxon>
    </lineage>
</organism>
<comment type="caution">
    <text evidence="2">The sequence shown here is derived from an EMBL/GenBank/DDBJ whole genome shotgun (WGS) entry which is preliminary data.</text>
</comment>
<feature type="compositionally biased region" description="Polar residues" evidence="1">
    <location>
        <begin position="1"/>
        <end position="14"/>
    </location>
</feature>
<reference evidence="3" key="1">
    <citation type="journal article" date="2019" name="Curr. Biol.">
        <title>Genome Sequence of Striga asiatica Provides Insight into the Evolution of Plant Parasitism.</title>
        <authorList>
            <person name="Yoshida S."/>
            <person name="Kim S."/>
            <person name="Wafula E.K."/>
            <person name="Tanskanen J."/>
            <person name="Kim Y.M."/>
            <person name="Honaas L."/>
            <person name="Yang Z."/>
            <person name="Spallek T."/>
            <person name="Conn C.E."/>
            <person name="Ichihashi Y."/>
            <person name="Cheong K."/>
            <person name="Cui S."/>
            <person name="Der J.P."/>
            <person name="Gundlach H."/>
            <person name="Jiao Y."/>
            <person name="Hori C."/>
            <person name="Ishida J.K."/>
            <person name="Kasahara H."/>
            <person name="Kiba T."/>
            <person name="Kim M.S."/>
            <person name="Koo N."/>
            <person name="Laohavisit A."/>
            <person name="Lee Y.H."/>
            <person name="Lumba S."/>
            <person name="McCourt P."/>
            <person name="Mortimer J.C."/>
            <person name="Mutuku J.M."/>
            <person name="Nomura T."/>
            <person name="Sasaki-Sekimoto Y."/>
            <person name="Seto Y."/>
            <person name="Wang Y."/>
            <person name="Wakatake T."/>
            <person name="Sakakibara H."/>
            <person name="Demura T."/>
            <person name="Yamaguchi S."/>
            <person name="Yoneyama K."/>
            <person name="Manabe R.I."/>
            <person name="Nelson D.C."/>
            <person name="Schulman A.H."/>
            <person name="Timko M.P."/>
            <person name="dePamphilis C.W."/>
            <person name="Choi D."/>
            <person name="Shirasu K."/>
        </authorList>
    </citation>
    <scope>NUCLEOTIDE SEQUENCE [LARGE SCALE GENOMIC DNA]</scope>
    <source>
        <strain evidence="3">cv. UVA1</strain>
    </source>
</reference>
<keyword evidence="2" id="KW-0675">Receptor</keyword>
<evidence type="ECO:0000256" key="1">
    <source>
        <dbReference type="SAM" id="MobiDB-lite"/>
    </source>
</evidence>
<dbReference type="EMBL" id="BKCP01003335">
    <property type="protein sequence ID" value="GER28998.1"/>
    <property type="molecule type" value="Genomic_DNA"/>
</dbReference>
<evidence type="ECO:0000313" key="3">
    <source>
        <dbReference type="Proteomes" id="UP000325081"/>
    </source>
</evidence>
<protein>
    <submittedName>
        <fullName evidence="2">Chemoreceptor McpE Globin-like haem-binding domain</fullName>
    </submittedName>
</protein>
<dbReference type="OrthoDB" id="1929473at2759"/>
<dbReference type="AlphaFoldDB" id="A0A5A7P936"/>
<feature type="region of interest" description="Disordered" evidence="1">
    <location>
        <begin position="1"/>
        <end position="32"/>
    </location>
</feature>
<evidence type="ECO:0000313" key="2">
    <source>
        <dbReference type="EMBL" id="GER28998.1"/>
    </source>
</evidence>
<proteinExistence type="predicted"/>
<accession>A0A5A7P936</accession>
<dbReference type="Proteomes" id="UP000325081">
    <property type="component" value="Unassembled WGS sequence"/>
</dbReference>
<sequence length="185" mass="21194">MGSSNKLTRLSRGNQLIKETEMNQCGRKPESSLAGERRLTIFEDVMPTIPEAPQQTLLAVVQHIEMEMSQTENLQIIKADDGDKGKQIRTWKRKPASKGREIRDGKDTKILDHSWVPELVHKCPQPLGHWRQTLTWVNDLMSADGCSWNEHLPTRAFSEADRLAILGVQTIKPDQSDRWKWSLDK</sequence>